<proteinExistence type="predicted"/>
<keyword evidence="2" id="KW-1185">Reference proteome</keyword>
<evidence type="ECO:0000313" key="2">
    <source>
        <dbReference type="Proteomes" id="UP001165121"/>
    </source>
</evidence>
<name>A0A9W6YMN2_9STRA</name>
<dbReference type="EMBL" id="BSXT01018853">
    <property type="protein sequence ID" value="GMG14614.1"/>
    <property type="molecule type" value="Genomic_DNA"/>
</dbReference>
<dbReference type="PANTHER" id="PTHR40866">
    <property type="entry name" value="BED-TYPE DOMAIN-CONTAINING PROTEIN"/>
    <property type="match status" value="1"/>
</dbReference>
<comment type="caution">
    <text evidence="1">The sequence shown here is derived from an EMBL/GenBank/DDBJ whole genome shotgun (WGS) entry which is preliminary data.</text>
</comment>
<dbReference type="Proteomes" id="UP001165121">
    <property type="component" value="Unassembled WGS sequence"/>
</dbReference>
<dbReference type="PANTHER" id="PTHR40866:SF1">
    <property type="entry name" value="BED-TYPE DOMAIN-CONTAINING PROTEIN"/>
    <property type="match status" value="1"/>
</dbReference>
<evidence type="ECO:0000313" key="1">
    <source>
        <dbReference type="EMBL" id="GMG14614.1"/>
    </source>
</evidence>
<gene>
    <name evidence="1" type="ORF">Pfra01_002915400</name>
</gene>
<reference evidence="1" key="1">
    <citation type="submission" date="2023-04" db="EMBL/GenBank/DDBJ databases">
        <title>Phytophthora fragariaefolia NBRC 109709.</title>
        <authorList>
            <person name="Ichikawa N."/>
            <person name="Sato H."/>
            <person name="Tonouchi N."/>
        </authorList>
    </citation>
    <scope>NUCLEOTIDE SEQUENCE</scope>
    <source>
        <strain evidence="1">NBRC 109709</strain>
    </source>
</reference>
<organism evidence="1 2">
    <name type="scientific">Phytophthora fragariaefolia</name>
    <dbReference type="NCBI Taxonomy" id="1490495"/>
    <lineage>
        <taxon>Eukaryota</taxon>
        <taxon>Sar</taxon>
        <taxon>Stramenopiles</taxon>
        <taxon>Oomycota</taxon>
        <taxon>Peronosporomycetes</taxon>
        <taxon>Peronosporales</taxon>
        <taxon>Peronosporaceae</taxon>
        <taxon>Phytophthora</taxon>
    </lineage>
</organism>
<dbReference type="OrthoDB" id="10564151at2759"/>
<accession>A0A9W6YMN2</accession>
<sequence length="297" mass="32783">MSEPEVLERAVEDTTNKSWWILLDPQVFNYSGVDMILVTDTTLVGIKVTIAERHSSLAPFFALWRPLAESHKMQINGLFVTPGSFVHEEDNVETIAGLFFKTCLDEEGVATGYKSRKACGKCRKHLSGTGYTNLVSHVRSAHPNFEVDIRNASAAATDTLGEPKGLEPLRVAPLDRHVQPPAVLLRVRAHAPVRFTSLPVVSVDTLRANMESVTRAVERLIGAEMPQKLGFILDGWSHGTEQYLAVYGCYETPDGLCYPLLSMAPVMQDEDVRLTAESHMAAIARILPFFGKTLSDC</sequence>
<dbReference type="AlphaFoldDB" id="A0A9W6YMN2"/>
<protein>
    <submittedName>
        <fullName evidence="1">Unnamed protein product</fullName>
    </submittedName>
</protein>